<accession>A0A1G9STJ0</accession>
<keyword evidence="11" id="KW-0460">Magnesium</keyword>
<evidence type="ECO:0000256" key="4">
    <source>
        <dbReference type="ARBA" id="ARBA00022679"/>
    </source>
</evidence>
<gene>
    <name evidence="21" type="ORF">SAMN05421874_1673</name>
</gene>
<dbReference type="Proteomes" id="UP000198683">
    <property type="component" value="Unassembled WGS sequence"/>
</dbReference>
<evidence type="ECO:0000256" key="9">
    <source>
        <dbReference type="ARBA" id="ARBA00022801"/>
    </source>
</evidence>
<dbReference type="SUPFAM" id="SSF55874">
    <property type="entry name" value="ATPase domain of HSP90 chaperone/DNA topoisomerase II/histidine kinase"/>
    <property type="match status" value="1"/>
</dbReference>
<evidence type="ECO:0000256" key="6">
    <source>
        <dbReference type="ARBA" id="ARBA00022723"/>
    </source>
</evidence>
<protein>
    <recommendedName>
        <fullName evidence="2">protein-serine/threonine phosphatase</fullName>
        <ecNumber evidence="2">3.1.3.16</ecNumber>
    </recommendedName>
    <alternativeName>
        <fullName evidence="18">Protein-serine/threonine phosphatase</fullName>
    </alternativeName>
    <alternativeName>
        <fullName evidence="17">Serine/threonine-protein kinase</fullName>
    </alternativeName>
</protein>
<dbReference type="AlphaFoldDB" id="A0A1G9STJ0"/>
<dbReference type="SUPFAM" id="SSF55781">
    <property type="entry name" value="GAF domain-like"/>
    <property type="match status" value="1"/>
</dbReference>
<evidence type="ECO:0000256" key="3">
    <source>
        <dbReference type="ARBA" id="ARBA00022553"/>
    </source>
</evidence>
<dbReference type="SMART" id="SM00331">
    <property type="entry name" value="PP2C_SIG"/>
    <property type="match status" value="1"/>
</dbReference>
<evidence type="ECO:0000256" key="2">
    <source>
        <dbReference type="ARBA" id="ARBA00013081"/>
    </source>
</evidence>
<dbReference type="InterPro" id="IPR036890">
    <property type="entry name" value="HATPase_C_sf"/>
</dbReference>
<evidence type="ECO:0000259" key="20">
    <source>
        <dbReference type="PROSITE" id="PS50885"/>
    </source>
</evidence>
<dbReference type="SUPFAM" id="SSF158472">
    <property type="entry name" value="HAMP domain-like"/>
    <property type="match status" value="1"/>
</dbReference>
<evidence type="ECO:0000256" key="19">
    <source>
        <dbReference type="SAM" id="Phobius"/>
    </source>
</evidence>
<evidence type="ECO:0000256" key="8">
    <source>
        <dbReference type="ARBA" id="ARBA00022777"/>
    </source>
</evidence>
<dbReference type="Gene3D" id="3.60.40.10">
    <property type="entry name" value="PPM-type phosphatase domain"/>
    <property type="match status" value="1"/>
</dbReference>
<evidence type="ECO:0000256" key="13">
    <source>
        <dbReference type="ARBA" id="ARBA00022989"/>
    </source>
</evidence>
<keyword evidence="6" id="KW-0479">Metal-binding</keyword>
<keyword evidence="9" id="KW-0378">Hydrolase</keyword>
<dbReference type="InterPro" id="IPR036457">
    <property type="entry name" value="PPM-type-like_dom_sf"/>
</dbReference>
<dbReference type="InterPro" id="IPR001932">
    <property type="entry name" value="PPM-type_phosphatase-like_dom"/>
</dbReference>
<dbReference type="Pfam" id="PF00672">
    <property type="entry name" value="HAMP"/>
    <property type="match status" value="1"/>
</dbReference>
<dbReference type="EMBL" id="FNFB01000067">
    <property type="protein sequence ID" value="SDM38674.1"/>
    <property type="molecule type" value="Genomic_DNA"/>
</dbReference>
<dbReference type="CDD" id="cd16936">
    <property type="entry name" value="HATPase_RsbW-like"/>
    <property type="match status" value="1"/>
</dbReference>
<dbReference type="GO" id="GO:0004722">
    <property type="term" value="F:protein serine/threonine phosphatase activity"/>
    <property type="evidence" value="ECO:0007669"/>
    <property type="project" value="UniProtKB-EC"/>
</dbReference>
<comment type="function">
    <text evidence="16">Primarily acts as an independent SigF regulator that is sensitive to the osmosensory signal, mediating the cross talk of PknD with the SigF regulon. Possesses both phosphatase and kinase activities. The kinase domain functions as a classic anti-sigma factor-like kinase to phosphorylate the anti-anti-sigma factor domain at the canonical regulatory site, and the phosphatase domain antagonizes this activity.</text>
</comment>
<dbReference type="PROSITE" id="PS50885">
    <property type="entry name" value="HAMP"/>
    <property type="match status" value="1"/>
</dbReference>
<dbReference type="FunFam" id="3.60.40.10:FF:000005">
    <property type="entry name" value="Serine/threonine protein phosphatase"/>
    <property type="match status" value="1"/>
</dbReference>
<dbReference type="InterPro" id="IPR007891">
    <property type="entry name" value="CHASE3"/>
</dbReference>
<evidence type="ECO:0000256" key="11">
    <source>
        <dbReference type="ARBA" id="ARBA00022842"/>
    </source>
</evidence>
<evidence type="ECO:0000256" key="5">
    <source>
        <dbReference type="ARBA" id="ARBA00022692"/>
    </source>
</evidence>
<comment type="catalytic activity">
    <reaction evidence="15">
        <text>O-phospho-L-seryl-[protein] + H2O = L-seryl-[protein] + phosphate</text>
        <dbReference type="Rhea" id="RHEA:20629"/>
        <dbReference type="Rhea" id="RHEA-COMP:9863"/>
        <dbReference type="Rhea" id="RHEA-COMP:11604"/>
        <dbReference type="ChEBI" id="CHEBI:15377"/>
        <dbReference type="ChEBI" id="CHEBI:29999"/>
        <dbReference type="ChEBI" id="CHEBI:43474"/>
        <dbReference type="ChEBI" id="CHEBI:83421"/>
        <dbReference type="EC" id="3.1.3.16"/>
    </reaction>
</comment>
<evidence type="ECO:0000256" key="15">
    <source>
        <dbReference type="ARBA" id="ARBA00047761"/>
    </source>
</evidence>
<dbReference type="InterPro" id="IPR003660">
    <property type="entry name" value="HAMP_dom"/>
</dbReference>
<dbReference type="Pfam" id="PF07228">
    <property type="entry name" value="SpoIIE"/>
    <property type="match status" value="1"/>
</dbReference>
<evidence type="ECO:0000256" key="18">
    <source>
        <dbReference type="ARBA" id="ARBA00081350"/>
    </source>
</evidence>
<keyword evidence="12" id="KW-0904">Protein phosphatase</keyword>
<dbReference type="PANTHER" id="PTHR43156:SF2">
    <property type="entry name" value="STAGE II SPORULATION PROTEIN E"/>
    <property type="match status" value="1"/>
</dbReference>
<keyword evidence="10" id="KW-0067">ATP-binding</keyword>
<keyword evidence="8 21" id="KW-0418">Kinase</keyword>
<dbReference type="GO" id="GO:0005524">
    <property type="term" value="F:ATP binding"/>
    <property type="evidence" value="ECO:0007669"/>
    <property type="project" value="UniProtKB-KW"/>
</dbReference>
<dbReference type="CDD" id="cd06225">
    <property type="entry name" value="HAMP"/>
    <property type="match status" value="1"/>
</dbReference>
<dbReference type="GO" id="GO:0007165">
    <property type="term" value="P:signal transduction"/>
    <property type="evidence" value="ECO:0007669"/>
    <property type="project" value="InterPro"/>
</dbReference>
<keyword evidence="13 19" id="KW-1133">Transmembrane helix</keyword>
<feature type="transmembrane region" description="Helical" evidence="19">
    <location>
        <begin position="20"/>
        <end position="41"/>
    </location>
</feature>
<dbReference type="STRING" id="683260.SAMN05421874_1673"/>
<keyword evidence="5 19" id="KW-0812">Transmembrane</keyword>
<dbReference type="GO" id="GO:0046872">
    <property type="term" value="F:metal ion binding"/>
    <property type="evidence" value="ECO:0007669"/>
    <property type="project" value="UniProtKB-KW"/>
</dbReference>
<dbReference type="FunFam" id="3.30.565.10:FF:000028">
    <property type="entry name" value="PAS sensor protein"/>
    <property type="match status" value="1"/>
</dbReference>
<feature type="domain" description="HAMP" evidence="20">
    <location>
        <begin position="214"/>
        <end position="266"/>
    </location>
</feature>
<dbReference type="InterPro" id="IPR029016">
    <property type="entry name" value="GAF-like_dom_sf"/>
</dbReference>
<keyword evidence="3" id="KW-0597">Phosphoprotein</keyword>
<name>A0A1G9STJ0_9ACTN</name>
<keyword evidence="4" id="KW-0808">Transferase</keyword>
<evidence type="ECO:0000256" key="10">
    <source>
        <dbReference type="ARBA" id="ARBA00022840"/>
    </source>
</evidence>
<evidence type="ECO:0000313" key="22">
    <source>
        <dbReference type="Proteomes" id="UP000198683"/>
    </source>
</evidence>
<dbReference type="Gene3D" id="6.10.340.10">
    <property type="match status" value="1"/>
</dbReference>
<dbReference type="Pfam" id="PF13581">
    <property type="entry name" value="HATPase_c_2"/>
    <property type="match status" value="1"/>
</dbReference>
<keyword evidence="19" id="KW-0472">Membrane</keyword>
<keyword evidence="7" id="KW-0547">Nucleotide-binding</keyword>
<dbReference type="CDD" id="cd19410">
    <property type="entry name" value="HK9-like_sensor"/>
    <property type="match status" value="1"/>
</dbReference>
<comment type="subcellular location">
    <subcellularLocation>
        <location evidence="1">Membrane</location>
    </subcellularLocation>
</comment>
<dbReference type="Gene3D" id="3.30.565.10">
    <property type="entry name" value="Histidine kinase-like ATPase, C-terminal domain"/>
    <property type="match status" value="1"/>
</dbReference>
<dbReference type="Pfam" id="PF05227">
    <property type="entry name" value="CHASE3"/>
    <property type="match status" value="1"/>
</dbReference>
<dbReference type="EC" id="3.1.3.16" evidence="2"/>
<evidence type="ECO:0000256" key="17">
    <source>
        <dbReference type="ARBA" id="ARBA00075117"/>
    </source>
</evidence>
<evidence type="ECO:0000256" key="12">
    <source>
        <dbReference type="ARBA" id="ARBA00022912"/>
    </source>
</evidence>
<dbReference type="GO" id="GO:0016020">
    <property type="term" value="C:membrane"/>
    <property type="evidence" value="ECO:0007669"/>
    <property type="project" value="UniProtKB-SubCell"/>
</dbReference>
<dbReference type="SMART" id="SM00304">
    <property type="entry name" value="HAMP"/>
    <property type="match status" value="1"/>
</dbReference>
<sequence length="832" mass="89923">MSATRSRRRAGWGLTRLTIVASSLIALLFGVVFGILLWAIGEMREATDARKHVRTAIVEAGTLERLVLDLETGQRGFLITRQESFLQPWESARAAFPAQAQQVVSLADTTELRDLARQIRQQGESFISDYSIPLVEAARRGDPSAWSVQRTAEGQRRLDVLRGLFDRFDRDAQSVLAAREQIAAGRVRWSVAVATGGIVGSVLLIAAYTGFLTRKIVRPVRRAAATATRLADGDLEARMPGTGFGEIGELEAAFNSMGDSLEESRRFTEEAHKRLKLLYDASMAVGTTLDVRRTAEELVQAVIPDFADFVTVDLAASVVRGDEHAPDAGEPLYRVAVGGLVEGAPFYPVGTMTTSAESTPQAQTFGRRVAMIEPDLRTSTAWRSQDPDRADRILEHGFRSLITTPLGVRGVRMGVAGFWRLSAHEPFGEDDLSYAAELAAKAGVDIDNARRYTRERNTALTLQRSLLPQRPPAQPAVEVASRYLPTCSQAGVGGDWYDVIPLSGCRVALVVGDVVGHGIHASAAMGRLRTAVRTLADVDLPPDELLTHLDDLVIHLTGEEACMAEGDGGSFAELGATCLYAVYDPVSRQCSMATAGHPLPVLNAGDGLTEVVSGPVGPPLGVGGLPFETTELSLDAGSMVALFTNGLVVSRERDIDQGIDELRRSLAHSTASLEDTCDTVTRSLLDGRAADDATLLLVRTRALSPEQVATWDVPADPSQVARARKLASDQLTAWGLADMEFVTELVVSELVTNAIRYATPPIRMRMIRDRTLICEVSDGSSTAPHLRRARAYDEGGRGLLLVAQLTQGWGARHTTTGKTIWCEQALQSRDGD</sequence>
<evidence type="ECO:0000256" key="14">
    <source>
        <dbReference type="ARBA" id="ARBA00023211"/>
    </source>
</evidence>
<evidence type="ECO:0000256" key="16">
    <source>
        <dbReference type="ARBA" id="ARBA00056274"/>
    </source>
</evidence>
<dbReference type="InterPro" id="IPR052016">
    <property type="entry name" value="Bact_Sigma-Reg"/>
</dbReference>
<feature type="transmembrane region" description="Helical" evidence="19">
    <location>
        <begin position="189"/>
        <end position="211"/>
    </location>
</feature>
<evidence type="ECO:0000256" key="1">
    <source>
        <dbReference type="ARBA" id="ARBA00004370"/>
    </source>
</evidence>
<reference evidence="21 22" key="1">
    <citation type="submission" date="2016-10" db="EMBL/GenBank/DDBJ databases">
        <authorList>
            <person name="de Groot N.N."/>
        </authorList>
    </citation>
    <scope>NUCLEOTIDE SEQUENCE [LARGE SCALE GENOMIC DNA]</scope>
    <source>
        <strain evidence="21 22">CGMCC 4.5681</strain>
    </source>
</reference>
<dbReference type="OrthoDB" id="118142at2"/>
<keyword evidence="22" id="KW-1185">Reference proteome</keyword>
<evidence type="ECO:0000313" key="21">
    <source>
        <dbReference type="EMBL" id="SDM38674.1"/>
    </source>
</evidence>
<evidence type="ECO:0000256" key="7">
    <source>
        <dbReference type="ARBA" id="ARBA00022741"/>
    </source>
</evidence>
<dbReference type="GO" id="GO:0016301">
    <property type="term" value="F:kinase activity"/>
    <property type="evidence" value="ECO:0007669"/>
    <property type="project" value="UniProtKB-KW"/>
</dbReference>
<proteinExistence type="predicted"/>
<dbReference type="InterPro" id="IPR003594">
    <property type="entry name" value="HATPase_dom"/>
</dbReference>
<dbReference type="FunFam" id="3.30.450.40:FF:000035">
    <property type="entry name" value="PAS sensor protein"/>
    <property type="match status" value="1"/>
</dbReference>
<organism evidence="21 22">
    <name type="scientific">Nonomuraea maritima</name>
    <dbReference type="NCBI Taxonomy" id="683260"/>
    <lineage>
        <taxon>Bacteria</taxon>
        <taxon>Bacillati</taxon>
        <taxon>Actinomycetota</taxon>
        <taxon>Actinomycetes</taxon>
        <taxon>Streptosporangiales</taxon>
        <taxon>Streptosporangiaceae</taxon>
        <taxon>Nonomuraea</taxon>
    </lineage>
</organism>
<dbReference type="Gene3D" id="3.30.450.40">
    <property type="match status" value="1"/>
</dbReference>
<dbReference type="PANTHER" id="PTHR43156">
    <property type="entry name" value="STAGE II SPORULATION PROTEIN E-RELATED"/>
    <property type="match status" value="1"/>
</dbReference>
<keyword evidence="14" id="KW-0464">Manganese</keyword>
<dbReference type="SUPFAM" id="SSF81606">
    <property type="entry name" value="PP2C-like"/>
    <property type="match status" value="1"/>
</dbReference>